<sequence>MQWNPSSYEGATEIFLSSSDIWIPEFSLYYRIPRVFHGPERTNDSELSRKENRVSWPGVKLFAEAALAYTTAEKIYESKRFCCW</sequence>
<proteinExistence type="predicted"/>
<reference evidence="1" key="1">
    <citation type="submission" date="2018-11" db="EMBL/GenBank/DDBJ databases">
        <authorList>
            <consortium name="Pathogen Informatics"/>
        </authorList>
    </citation>
    <scope>NUCLEOTIDE SEQUENCE [LARGE SCALE GENOMIC DNA]</scope>
</reference>
<dbReference type="GO" id="GO:0016020">
    <property type="term" value="C:membrane"/>
    <property type="evidence" value="ECO:0007669"/>
    <property type="project" value="InterPro"/>
</dbReference>
<dbReference type="InterPro" id="IPR036734">
    <property type="entry name" value="Neur_chan_lig-bd_sf"/>
</dbReference>
<organism evidence="1">
    <name type="scientific">Heligmosomoides polygyrus</name>
    <name type="common">Parasitic roundworm</name>
    <dbReference type="NCBI Taxonomy" id="6339"/>
    <lineage>
        <taxon>Eukaryota</taxon>
        <taxon>Metazoa</taxon>
        <taxon>Ecdysozoa</taxon>
        <taxon>Nematoda</taxon>
        <taxon>Chromadorea</taxon>
        <taxon>Rhabditida</taxon>
        <taxon>Rhabditina</taxon>
        <taxon>Rhabditomorpha</taxon>
        <taxon>Strongyloidea</taxon>
        <taxon>Heligmosomidae</taxon>
        <taxon>Heligmosomoides</taxon>
    </lineage>
</organism>
<accession>A0A3P8CSK6</accession>
<dbReference type="AlphaFoldDB" id="A0A3P8CSK6"/>
<evidence type="ECO:0008006" key="2">
    <source>
        <dbReference type="Google" id="ProtNLM"/>
    </source>
</evidence>
<name>A0A3P8CSK6_HELPZ</name>
<dbReference type="Gene3D" id="2.70.170.10">
    <property type="entry name" value="Neurotransmitter-gated ion-channel ligand-binding domain"/>
    <property type="match status" value="1"/>
</dbReference>
<dbReference type="GO" id="GO:0005230">
    <property type="term" value="F:extracellular ligand-gated monoatomic ion channel activity"/>
    <property type="evidence" value="ECO:0007669"/>
    <property type="project" value="InterPro"/>
</dbReference>
<dbReference type="EMBL" id="UZAH01035794">
    <property type="protein sequence ID" value="VDP42647.1"/>
    <property type="molecule type" value="Genomic_DNA"/>
</dbReference>
<evidence type="ECO:0000313" key="1">
    <source>
        <dbReference type="EMBL" id="VDP42647.1"/>
    </source>
</evidence>
<gene>
    <name evidence="1" type="ORF">HPBE_LOCUS24061</name>
</gene>
<protein>
    <recommendedName>
        <fullName evidence="2">Neur_chan_LBD domain-containing protein</fullName>
    </recommendedName>
</protein>